<feature type="transmembrane region" description="Helical" evidence="6">
    <location>
        <begin position="122"/>
        <end position="140"/>
    </location>
</feature>
<dbReference type="AlphaFoldDB" id="A0A9P0DKT5"/>
<dbReference type="GO" id="GO:0016020">
    <property type="term" value="C:membrane"/>
    <property type="evidence" value="ECO:0007669"/>
    <property type="project" value="UniProtKB-SubCell"/>
</dbReference>
<dbReference type="GO" id="GO:0005385">
    <property type="term" value="F:zinc ion transmembrane transporter activity"/>
    <property type="evidence" value="ECO:0007669"/>
    <property type="project" value="TreeGrafter"/>
</dbReference>
<proteinExistence type="inferred from homology"/>
<gene>
    <name evidence="7" type="ORF">PHAECO_LOCUS4598</name>
</gene>
<name>A0A9P0DKT5_PHACE</name>
<evidence type="ECO:0000256" key="2">
    <source>
        <dbReference type="ARBA" id="ARBA00022692"/>
    </source>
</evidence>
<comment type="subcellular location">
    <subcellularLocation>
        <location evidence="1">Membrane</location>
        <topology evidence="1">Multi-pass membrane protein</topology>
    </subcellularLocation>
</comment>
<evidence type="ECO:0000256" key="6">
    <source>
        <dbReference type="SAM" id="Phobius"/>
    </source>
</evidence>
<dbReference type="PANTHER" id="PTHR16950">
    <property type="entry name" value="ZINC TRANSPORTER SLC39A7 HISTIDINE-RICH MEMBRANE PROTEIN KE4"/>
    <property type="match status" value="1"/>
</dbReference>
<evidence type="ECO:0008006" key="9">
    <source>
        <dbReference type="Google" id="ProtNLM"/>
    </source>
</evidence>
<evidence type="ECO:0000256" key="5">
    <source>
        <dbReference type="ARBA" id="ARBA00038485"/>
    </source>
</evidence>
<feature type="transmembrane region" description="Helical" evidence="6">
    <location>
        <begin position="238"/>
        <end position="259"/>
    </location>
</feature>
<evidence type="ECO:0000313" key="8">
    <source>
        <dbReference type="Proteomes" id="UP001153737"/>
    </source>
</evidence>
<evidence type="ECO:0000256" key="3">
    <source>
        <dbReference type="ARBA" id="ARBA00022989"/>
    </source>
</evidence>
<keyword evidence="3 6" id="KW-1133">Transmembrane helix</keyword>
<keyword evidence="2 6" id="KW-0812">Transmembrane</keyword>
<organism evidence="7 8">
    <name type="scientific">Phaedon cochleariae</name>
    <name type="common">Mustard beetle</name>
    <dbReference type="NCBI Taxonomy" id="80249"/>
    <lineage>
        <taxon>Eukaryota</taxon>
        <taxon>Metazoa</taxon>
        <taxon>Ecdysozoa</taxon>
        <taxon>Arthropoda</taxon>
        <taxon>Hexapoda</taxon>
        <taxon>Insecta</taxon>
        <taxon>Pterygota</taxon>
        <taxon>Neoptera</taxon>
        <taxon>Endopterygota</taxon>
        <taxon>Coleoptera</taxon>
        <taxon>Polyphaga</taxon>
        <taxon>Cucujiformia</taxon>
        <taxon>Chrysomeloidea</taxon>
        <taxon>Chrysomelidae</taxon>
        <taxon>Chrysomelinae</taxon>
        <taxon>Chrysomelini</taxon>
        <taxon>Phaedon</taxon>
    </lineage>
</organism>
<feature type="transmembrane region" description="Helical" evidence="6">
    <location>
        <begin position="40"/>
        <end position="63"/>
    </location>
</feature>
<accession>A0A9P0DKT5</accession>
<sequence>MAMLGNFFICSTDTNATNFDSSYKEVIKDLVPEWICTLEYIPWLWAMFGSLLVGLSGVLPLLVIPIDETDVLKQGANASRLKTLLSFAVGGLLGDVFLHSLPEICSNDNHDTRIGGHHFSRSGLLILTGLIVFVTAEKLFSVIEQAAEENTNTDTTENNNTKGSKLQEHKTSMVAGYLNLVANTLDNFTHGLSLGGAFLVSPKIGLLTTFAILVHEIPHEVGDFAILLRSGFTRWHAAVFQILTAGGGLIGAMFAIVSSGAKTSLEARSSWILPFTTGTFLHIALVTVLPDLLKEDNPKESIKQLLALIFGIVLMAFVTNVFE</sequence>
<reference evidence="7" key="2">
    <citation type="submission" date="2022-10" db="EMBL/GenBank/DDBJ databases">
        <authorList>
            <consortium name="ENA_rothamsted_submissions"/>
            <consortium name="culmorum"/>
            <person name="King R."/>
        </authorList>
    </citation>
    <scope>NUCLEOTIDE SEQUENCE</scope>
</reference>
<dbReference type="OrthoDB" id="200954at2759"/>
<dbReference type="InterPro" id="IPR003689">
    <property type="entry name" value="ZIP"/>
</dbReference>
<feature type="transmembrane region" description="Helical" evidence="6">
    <location>
        <begin position="305"/>
        <end position="322"/>
    </location>
</feature>
<comment type="similarity">
    <text evidence="5">Belongs to the ZIP transporter (TC 2.A.5) family. KE4/Catsup subfamily.</text>
</comment>
<evidence type="ECO:0000256" key="4">
    <source>
        <dbReference type="ARBA" id="ARBA00023136"/>
    </source>
</evidence>
<keyword evidence="4 6" id="KW-0472">Membrane</keyword>
<dbReference type="EMBL" id="OU896721">
    <property type="protein sequence ID" value="CAH1154059.1"/>
    <property type="molecule type" value="Genomic_DNA"/>
</dbReference>
<dbReference type="PANTHER" id="PTHR16950:SF16">
    <property type="entry name" value="ZINC TRANSPORTER ZIP13"/>
    <property type="match status" value="1"/>
</dbReference>
<dbReference type="GO" id="GO:0006882">
    <property type="term" value="P:intracellular zinc ion homeostasis"/>
    <property type="evidence" value="ECO:0007669"/>
    <property type="project" value="TreeGrafter"/>
</dbReference>
<evidence type="ECO:0000313" key="7">
    <source>
        <dbReference type="EMBL" id="CAH1154059.1"/>
    </source>
</evidence>
<keyword evidence="8" id="KW-1185">Reference proteome</keyword>
<dbReference type="Pfam" id="PF02535">
    <property type="entry name" value="Zip"/>
    <property type="match status" value="1"/>
</dbReference>
<feature type="transmembrane region" description="Helical" evidence="6">
    <location>
        <begin position="84"/>
        <end position="102"/>
    </location>
</feature>
<feature type="transmembrane region" description="Helical" evidence="6">
    <location>
        <begin position="271"/>
        <end position="293"/>
    </location>
</feature>
<reference evidence="7" key="1">
    <citation type="submission" date="2022-01" db="EMBL/GenBank/DDBJ databases">
        <authorList>
            <person name="King R."/>
        </authorList>
    </citation>
    <scope>NUCLEOTIDE SEQUENCE</scope>
</reference>
<dbReference type="Proteomes" id="UP001153737">
    <property type="component" value="Chromosome 15"/>
</dbReference>
<protein>
    <recommendedName>
        <fullName evidence="9">Zinc transporter ZIP13 homolog</fullName>
    </recommendedName>
</protein>
<evidence type="ECO:0000256" key="1">
    <source>
        <dbReference type="ARBA" id="ARBA00004141"/>
    </source>
</evidence>